<sequence>MNQTRGSVADLMSQIRNEASSFTISGMSGIDEEEFREDSQNGYEMDASSNFDHDQPDDFTISGLSGVYTTEPSVPQQQQGHHDYQLNGNPTQPANPHDESEGYTLPHFLTGFGKAVSGLTAGPSLASLFHTNRPTDSPSVSGEEAGEGKQQSSQDHKQKPPKMVAFDSDSDTDLEDAVAAGQSTAGSDNFWNSLSERGIFVSASWVLCLLCCIGLPLLITMVVFLVKHGRGRRENTPALTLFDENGFPIGSSTDASNMGSSMSPTSAPASTVYSAPWSSTGEEGESSFEEEEDAGGQKSSKKDTKKSKANRTRVLRGRRRTSKGQPPLLN</sequence>
<reference evidence="3" key="1">
    <citation type="submission" date="2021-01" db="EMBL/GenBank/DDBJ databases">
        <authorList>
            <person name="Corre E."/>
            <person name="Pelletier E."/>
            <person name="Niang G."/>
            <person name="Scheremetjew M."/>
            <person name="Finn R."/>
            <person name="Kale V."/>
            <person name="Holt S."/>
            <person name="Cochrane G."/>
            <person name="Meng A."/>
            <person name="Brown T."/>
            <person name="Cohen L."/>
        </authorList>
    </citation>
    <scope>NUCLEOTIDE SEQUENCE</scope>
    <source>
        <strain evidence="3">CCMP 410</strain>
    </source>
</reference>
<feature type="transmembrane region" description="Helical" evidence="2">
    <location>
        <begin position="203"/>
        <end position="226"/>
    </location>
</feature>
<proteinExistence type="predicted"/>
<keyword evidence="2" id="KW-1133">Transmembrane helix</keyword>
<evidence type="ECO:0000256" key="2">
    <source>
        <dbReference type="SAM" id="Phobius"/>
    </source>
</evidence>
<feature type="region of interest" description="Disordered" evidence="1">
    <location>
        <begin position="20"/>
        <end position="106"/>
    </location>
</feature>
<feature type="compositionally biased region" description="Polar residues" evidence="1">
    <location>
        <begin position="129"/>
        <end position="140"/>
    </location>
</feature>
<keyword evidence="2" id="KW-0812">Transmembrane</keyword>
<feature type="region of interest" description="Disordered" evidence="1">
    <location>
        <begin position="127"/>
        <end position="172"/>
    </location>
</feature>
<feature type="compositionally biased region" description="Polar residues" evidence="1">
    <location>
        <begin position="67"/>
        <end position="79"/>
    </location>
</feature>
<evidence type="ECO:0000313" key="3">
    <source>
        <dbReference type="EMBL" id="CAD9308947.1"/>
    </source>
</evidence>
<dbReference type="EMBL" id="HBGK01049156">
    <property type="protein sequence ID" value="CAD9308947.1"/>
    <property type="molecule type" value="Transcribed_RNA"/>
</dbReference>
<name>A0A7S1VRL1_9STRA</name>
<evidence type="ECO:0000256" key="1">
    <source>
        <dbReference type="SAM" id="MobiDB-lite"/>
    </source>
</evidence>
<feature type="compositionally biased region" description="Basic residues" evidence="1">
    <location>
        <begin position="303"/>
        <end position="322"/>
    </location>
</feature>
<organism evidence="3">
    <name type="scientific">Grammatophora oceanica</name>
    <dbReference type="NCBI Taxonomy" id="210454"/>
    <lineage>
        <taxon>Eukaryota</taxon>
        <taxon>Sar</taxon>
        <taxon>Stramenopiles</taxon>
        <taxon>Ochrophyta</taxon>
        <taxon>Bacillariophyta</taxon>
        <taxon>Fragilariophyceae</taxon>
        <taxon>Fragilariophycidae</taxon>
        <taxon>Rhabdonematales</taxon>
        <taxon>Grammatophoraceae</taxon>
        <taxon>Grammatophora</taxon>
    </lineage>
</organism>
<protein>
    <submittedName>
        <fullName evidence="3">Uncharacterized protein</fullName>
    </submittedName>
</protein>
<feature type="compositionally biased region" description="Low complexity" evidence="1">
    <location>
        <begin position="258"/>
        <end position="271"/>
    </location>
</feature>
<feature type="region of interest" description="Disordered" evidence="1">
    <location>
        <begin position="253"/>
        <end position="330"/>
    </location>
</feature>
<feature type="compositionally biased region" description="Acidic residues" evidence="1">
    <location>
        <begin position="282"/>
        <end position="294"/>
    </location>
</feature>
<dbReference type="AlphaFoldDB" id="A0A7S1VRL1"/>
<keyword evidence="2" id="KW-0472">Membrane</keyword>
<accession>A0A7S1VRL1</accession>
<gene>
    <name evidence="3" type="ORF">GOCE00092_LOCUS25763</name>
</gene>